<accession>A0A6L2N8G1</accession>
<dbReference type="AlphaFoldDB" id="A0A6L2N8G1"/>
<dbReference type="EMBL" id="BKCJ010008149">
    <property type="protein sequence ID" value="GEU80814.1"/>
    <property type="molecule type" value="Genomic_DNA"/>
</dbReference>
<feature type="region of interest" description="Disordered" evidence="1">
    <location>
        <begin position="40"/>
        <end position="107"/>
    </location>
</feature>
<gene>
    <name evidence="2" type="ORF">Tci_052792</name>
</gene>
<protein>
    <submittedName>
        <fullName evidence="2">Retrotransposon Gag domain, retroviral aspartyl protease</fullName>
    </submittedName>
</protein>
<name>A0A6L2N8G1_TANCI</name>
<reference evidence="2" key="1">
    <citation type="journal article" date="2019" name="Sci. Rep.">
        <title>Draft genome of Tanacetum cinerariifolium, the natural source of mosquito coil.</title>
        <authorList>
            <person name="Yamashiro T."/>
            <person name="Shiraishi A."/>
            <person name="Satake H."/>
            <person name="Nakayama K."/>
        </authorList>
    </citation>
    <scope>NUCLEOTIDE SEQUENCE</scope>
</reference>
<sequence>MMQTQNSDNNNPPNSIATQLAAIRAKVEAIETMKEDIATLEKGKRSGSKGSKNFEGKVLGGVDSSIGPINSAELTSPDDNWKGIRSKRDKSDQNQAKTGSVAKPGKV</sequence>
<proteinExistence type="predicted"/>
<dbReference type="GO" id="GO:0006508">
    <property type="term" value="P:proteolysis"/>
    <property type="evidence" value="ECO:0007669"/>
    <property type="project" value="UniProtKB-KW"/>
</dbReference>
<evidence type="ECO:0000313" key="2">
    <source>
        <dbReference type="EMBL" id="GEU80814.1"/>
    </source>
</evidence>
<evidence type="ECO:0000256" key="1">
    <source>
        <dbReference type="SAM" id="MobiDB-lite"/>
    </source>
</evidence>
<dbReference type="GO" id="GO:0008233">
    <property type="term" value="F:peptidase activity"/>
    <property type="evidence" value="ECO:0007669"/>
    <property type="project" value="UniProtKB-KW"/>
</dbReference>
<comment type="caution">
    <text evidence="2">The sequence shown here is derived from an EMBL/GenBank/DDBJ whole genome shotgun (WGS) entry which is preliminary data.</text>
</comment>
<organism evidence="2">
    <name type="scientific">Tanacetum cinerariifolium</name>
    <name type="common">Dalmatian daisy</name>
    <name type="synonym">Chrysanthemum cinerariifolium</name>
    <dbReference type="NCBI Taxonomy" id="118510"/>
    <lineage>
        <taxon>Eukaryota</taxon>
        <taxon>Viridiplantae</taxon>
        <taxon>Streptophyta</taxon>
        <taxon>Embryophyta</taxon>
        <taxon>Tracheophyta</taxon>
        <taxon>Spermatophyta</taxon>
        <taxon>Magnoliopsida</taxon>
        <taxon>eudicotyledons</taxon>
        <taxon>Gunneridae</taxon>
        <taxon>Pentapetalae</taxon>
        <taxon>asterids</taxon>
        <taxon>campanulids</taxon>
        <taxon>Asterales</taxon>
        <taxon>Asteraceae</taxon>
        <taxon>Asteroideae</taxon>
        <taxon>Anthemideae</taxon>
        <taxon>Anthemidinae</taxon>
        <taxon>Tanacetum</taxon>
    </lineage>
</organism>
<keyword evidence="2" id="KW-0645">Protease</keyword>
<keyword evidence="2" id="KW-0378">Hydrolase</keyword>